<dbReference type="AlphaFoldDB" id="M4ZGJ4"/>
<keyword evidence="2" id="KW-1185">Reference proteome</keyword>
<dbReference type="PATRIC" id="fig|1245469.3.peg.7162"/>
<sequence>MAKSTATDVRIAKDDTSSGGHTIAFALAIGATRQVCHLETSFCTRNQALAYLQRNRTAFEQMAREQFARGEVTDGVIHLRMI</sequence>
<dbReference type="GeneID" id="301820674"/>
<protein>
    <submittedName>
        <fullName evidence="1">Uncharacterized protein</fullName>
    </submittedName>
</protein>
<name>M4ZGJ4_9BRAD</name>
<dbReference type="HOGENOM" id="CLU_194337_0_0_5"/>
<evidence type="ECO:0000313" key="1">
    <source>
        <dbReference type="EMBL" id="BAM92972.1"/>
    </source>
</evidence>
<reference evidence="1 2" key="1">
    <citation type="journal article" date="2013" name="Appl. Environ. Microbiol.">
        <title>Genome analysis suggests that the soil oligotrophic bacterium Agromonas oligotrophica (Bradyrhizobium oligotrophicum) is a nitrogen-fixing symbiont of Aeschynomene indica.</title>
        <authorList>
            <person name="Okubo T."/>
            <person name="Fukushima S."/>
            <person name="Itakura M."/>
            <person name="Oshima K."/>
            <person name="Longtonglang A."/>
            <person name="Teaumroong N."/>
            <person name="Mitsui H."/>
            <person name="Hattori M."/>
            <person name="Hattori R."/>
            <person name="Hattori T."/>
            <person name="Minamisawa K."/>
        </authorList>
    </citation>
    <scope>NUCLEOTIDE SEQUENCE [LARGE SCALE GENOMIC DNA]</scope>
    <source>
        <strain evidence="1 2">S58</strain>
    </source>
</reference>
<dbReference type="RefSeq" id="WP_015670046.1">
    <property type="nucleotide sequence ID" value="NC_020453.1"/>
</dbReference>
<accession>M4ZGJ4</accession>
<dbReference type="Proteomes" id="UP000011841">
    <property type="component" value="Chromosome"/>
</dbReference>
<dbReference type="eggNOG" id="ENOG50310MR">
    <property type="taxonomic scope" value="Bacteria"/>
</dbReference>
<dbReference type="KEGG" id="aol:S58_70070"/>
<proteinExistence type="predicted"/>
<organism evidence="1 2">
    <name type="scientific">Bradyrhizobium oligotrophicum S58</name>
    <dbReference type="NCBI Taxonomy" id="1245469"/>
    <lineage>
        <taxon>Bacteria</taxon>
        <taxon>Pseudomonadati</taxon>
        <taxon>Pseudomonadota</taxon>
        <taxon>Alphaproteobacteria</taxon>
        <taxon>Hyphomicrobiales</taxon>
        <taxon>Nitrobacteraceae</taxon>
        <taxon>Bradyrhizobium</taxon>
    </lineage>
</organism>
<dbReference type="EMBL" id="AP012603">
    <property type="protein sequence ID" value="BAM92972.1"/>
    <property type="molecule type" value="Genomic_DNA"/>
</dbReference>
<evidence type="ECO:0000313" key="2">
    <source>
        <dbReference type="Proteomes" id="UP000011841"/>
    </source>
</evidence>
<gene>
    <name evidence="1" type="ORF">S58_70070</name>
</gene>